<sequence>MATQSHGIVVSIKPLHALVQGVMGDTGKADLLMRQNASPHGYSLRPSQLQLLQKARAVFYIDDAFEPFLRNALKNLPSTVTVVEIAHQPGMEILPLRKSSDWDNHDHAEHGHQETSARSENDHGHEGDDLHIWLDTDNARTIVQIIARRLSEINPDNASIYQVNAKRLLDRIEILDKELAVLLQPVKDKPYIVLHDAYQYFDHQQGLNGVGSITIEPNQPQSIKDVQAIRKKLQDEKVVCVFREPQFSDRLIETVIEGSSVRIGTLDPIGAALEENPDLYFLLMQELAGNFAACLDEDRN</sequence>
<evidence type="ECO:0000256" key="6">
    <source>
        <dbReference type="SAM" id="MobiDB-lite"/>
    </source>
</evidence>
<evidence type="ECO:0000256" key="5">
    <source>
        <dbReference type="ARBA" id="ARBA00022906"/>
    </source>
</evidence>
<comment type="similarity">
    <text evidence="1">Belongs to the bacterial solute-binding protein 9 family.</text>
</comment>
<feature type="compositionally biased region" description="Basic and acidic residues" evidence="6">
    <location>
        <begin position="98"/>
        <end position="125"/>
    </location>
</feature>
<proteinExistence type="inferred from homology"/>
<evidence type="ECO:0000313" key="7">
    <source>
        <dbReference type="EMBL" id="USG61490.1"/>
    </source>
</evidence>
<gene>
    <name evidence="7" type="ORF">NBZ79_00680</name>
</gene>
<dbReference type="SUPFAM" id="SSF53807">
    <property type="entry name" value="Helical backbone' metal receptor"/>
    <property type="match status" value="1"/>
</dbReference>
<dbReference type="EMBL" id="CP098747">
    <property type="protein sequence ID" value="USG61490.1"/>
    <property type="molecule type" value="Genomic_DNA"/>
</dbReference>
<keyword evidence="5" id="KW-0862">Zinc</keyword>
<dbReference type="PANTHER" id="PTHR42953:SF3">
    <property type="entry name" value="HIGH-AFFINITY ZINC UPTAKE SYSTEM PROTEIN ZNUA"/>
    <property type="match status" value="1"/>
</dbReference>
<keyword evidence="5" id="KW-0864">Zinc transport</keyword>
<keyword evidence="4" id="KW-0732">Signal</keyword>
<organism evidence="7 8">
    <name type="scientific">Sneathiella marina</name>
    <dbReference type="NCBI Taxonomy" id="2950108"/>
    <lineage>
        <taxon>Bacteria</taxon>
        <taxon>Pseudomonadati</taxon>
        <taxon>Pseudomonadota</taxon>
        <taxon>Alphaproteobacteria</taxon>
        <taxon>Sneathiellales</taxon>
        <taxon>Sneathiellaceae</taxon>
        <taxon>Sneathiella</taxon>
    </lineage>
</organism>
<dbReference type="InterPro" id="IPR006127">
    <property type="entry name" value="ZnuA-like"/>
</dbReference>
<evidence type="ECO:0000256" key="3">
    <source>
        <dbReference type="ARBA" id="ARBA00022448"/>
    </source>
</evidence>
<evidence type="ECO:0000313" key="8">
    <source>
        <dbReference type="Proteomes" id="UP001056291"/>
    </source>
</evidence>
<keyword evidence="5" id="KW-0406">Ion transport</keyword>
<dbReference type="Proteomes" id="UP001056291">
    <property type="component" value="Chromosome"/>
</dbReference>
<dbReference type="PANTHER" id="PTHR42953">
    <property type="entry name" value="HIGH-AFFINITY ZINC UPTAKE SYSTEM PROTEIN ZNUA-RELATED"/>
    <property type="match status" value="1"/>
</dbReference>
<evidence type="ECO:0000256" key="4">
    <source>
        <dbReference type="ARBA" id="ARBA00022729"/>
    </source>
</evidence>
<dbReference type="Pfam" id="PF01297">
    <property type="entry name" value="ZnuA"/>
    <property type="match status" value="1"/>
</dbReference>
<keyword evidence="8" id="KW-1185">Reference proteome</keyword>
<feature type="region of interest" description="Disordered" evidence="6">
    <location>
        <begin position="97"/>
        <end position="125"/>
    </location>
</feature>
<dbReference type="InterPro" id="IPR050492">
    <property type="entry name" value="Bact_metal-bind_prot9"/>
</dbReference>
<accession>A0ABY4W2R8</accession>
<protein>
    <recommendedName>
        <fullName evidence="2">High-affinity zinc uptake system protein ZnuA</fullName>
    </recommendedName>
</protein>
<name>A0ABY4W2R8_9PROT</name>
<reference evidence="7" key="1">
    <citation type="submission" date="2022-06" db="EMBL/GenBank/DDBJ databases">
        <title>Sneathiella actinostolidae sp. nov., isolated from a sea anemonein the Western Pacific Ocean.</title>
        <authorList>
            <person name="Wei M.J."/>
        </authorList>
    </citation>
    <scope>NUCLEOTIDE SEQUENCE</scope>
    <source>
        <strain evidence="7">PHK-P5</strain>
    </source>
</reference>
<evidence type="ECO:0000256" key="1">
    <source>
        <dbReference type="ARBA" id="ARBA00011028"/>
    </source>
</evidence>
<keyword evidence="3" id="KW-0813">Transport</keyword>
<dbReference type="RefSeq" id="WP_251934548.1">
    <property type="nucleotide sequence ID" value="NZ_CP098747.1"/>
</dbReference>
<evidence type="ECO:0000256" key="2">
    <source>
        <dbReference type="ARBA" id="ARBA00015915"/>
    </source>
</evidence>
<dbReference type="Gene3D" id="3.40.50.1980">
    <property type="entry name" value="Nitrogenase molybdenum iron protein domain"/>
    <property type="match status" value="2"/>
</dbReference>